<dbReference type="Pfam" id="PF01136">
    <property type="entry name" value="Peptidase_U32"/>
    <property type="match status" value="2"/>
</dbReference>
<dbReference type="InterPro" id="IPR001539">
    <property type="entry name" value="Peptidase_U32"/>
</dbReference>
<dbReference type="Proteomes" id="UP000295325">
    <property type="component" value="Unassembled WGS sequence"/>
</dbReference>
<dbReference type="RefSeq" id="WP_133629483.1">
    <property type="nucleotide sequence ID" value="NZ_SOAZ01000047.1"/>
</dbReference>
<dbReference type="GO" id="GO:0006508">
    <property type="term" value="P:proteolysis"/>
    <property type="evidence" value="ECO:0007669"/>
    <property type="project" value="UniProtKB-KW"/>
</dbReference>
<organism evidence="1 2">
    <name type="scientific">Fonticella tunisiensis</name>
    <dbReference type="NCBI Taxonomy" id="1096341"/>
    <lineage>
        <taxon>Bacteria</taxon>
        <taxon>Bacillati</taxon>
        <taxon>Bacillota</taxon>
        <taxon>Clostridia</taxon>
        <taxon>Eubacteriales</taxon>
        <taxon>Clostridiaceae</taxon>
        <taxon>Fonticella</taxon>
    </lineage>
</organism>
<accession>A0A4R7K423</accession>
<name>A0A4R7K423_9CLOT</name>
<gene>
    <name evidence="1" type="ORF">EDD71_1474</name>
</gene>
<dbReference type="PANTHER" id="PTHR30217">
    <property type="entry name" value="PEPTIDASE U32 FAMILY"/>
    <property type="match status" value="1"/>
</dbReference>
<comment type="caution">
    <text evidence="1">The sequence shown here is derived from an EMBL/GenBank/DDBJ whole genome shotgun (WGS) entry which is preliminary data.</text>
</comment>
<dbReference type="InterPro" id="IPR051454">
    <property type="entry name" value="RNA/ubiquinone_mod_enzymes"/>
</dbReference>
<dbReference type="AlphaFoldDB" id="A0A4R7K423"/>
<dbReference type="OrthoDB" id="9807498at2"/>
<keyword evidence="1" id="KW-0378">Hydrolase</keyword>
<sequence>MSRYFGEREIELLAPVGTFNDFQEIIKSSADAVYFGGKKFNMRMHRSNYNLTYEEIESAVSTAHSLGKKVYITFNNMMSDEEIEEAEDYLLFLDRVKPDALIVQDFGALKRIRELGLNLPLHLSVMANVHNRQMIDKALELGVTRVVVSREMPLETIRQLSRETAMEFEYFIHGDMCVTHGAQCLYSGILFGKSSNRGLCMKPCRWPFKYDNEQEEFLYPLAVKDISLYRHLPELIQSGVCSFKIEGRIRDSSYLVGLINLYGQAIDRYISDPTGYYIDDEQSSTLYENRVRNLSTAYAFKKPGSINIDIEGKREPKVFSRAVEEFEINKERVEKIKSRVLPEDKKDQKTQLAVKVNSLDALKKAVDNGADILYLAGEVFKKDRPFTKKDIREAVAYSGDRKVYYVLPRMMYPRQFEEFDFLVKDLKALGISGLLISNLGQIKEYENSGLELIGDFGLNCYNSTSAEFYSEQGLSRITASIEAPFKVLKSLLKNSPVDIEVIVQGAPTVMYMEHCIAASKHGVTSHDWCEDYCIKRDMHLIDEIGSSHPIYADQYCKNHLLPVKDLCCLPVYNVLSSLGVKVARIEGQHYSPEVLGKVVSLYRNLCDLSGTEKAFKLVSKLKNITGRGQSLHALNYD</sequence>
<evidence type="ECO:0000313" key="1">
    <source>
        <dbReference type="EMBL" id="TDT45760.1"/>
    </source>
</evidence>
<reference evidence="1 2" key="1">
    <citation type="submission" date="2019-03" db="EMBL/GenBank/DDBJ databases">
        <title>Genomic Encyclopedia of Type Strains, Phase IV (KMG-IV): sequencing the most valuable type-strain genomes for metagenomic binning, comparative biology and taxonomic classification.</title>
        <authorList>
            <person name="Goeker M."/>
        </authorList>
    </citation>
    <scope>NUCLEOTIDE SEQUENCE [LARGE SCALE GENOMIC DNA]</scope>
    <source>
        <strain evidence="1 2">DSM 24455</strain>
    </source>
</reference>
<keyword evidence="1" id="KW-0645">Protease</keyword>
<dbReference type="EMBL" id="SOAZ01000047">
    <property type="protein sequence ID" value="TDT45760.1"/>
    <property type="molecule type" value="Genomic_DNA"/>
</dbReference>
<evidence type="ECO:0000313" key="2">
    <source>
        <dbReference type="Proteomes" id="UP000295325"/>
    </source>
</evidence>
<protein>
    <submittedName>
        <fullName evidence="1">Putative protease</fullName>
    </submittedName>
</protein>
<dbReference type="PANTHER" id="PTHR30217:SF12">
    <property type="entry name" value="U32 FAMILY PEPTIDASE"/>
    <property type="match status" value="1"/>
</dbReference>
<keyword evidence="2" id="KW-1185">Reference proteome</keyword>
<dbReference type="GO" id="GO:0008233">
    <property type="term" value="F:peptidase activity"/>
    <property type="evidence" value="ECO:0007669"/>
    <property type="project" value="UniProtKB-KW"/>
</dbReference>
<proteinExistence type="predicted"/>